<dbReference type="InterPro" id="IPR012696">
    <property type="entry name" value="PhnM"/>
</dbReference>
<dbReference type="PIRSF" id="PIRSF038971">
    <property type="entry name" value="PhnM"/>
    <property type="match status" value="1"/>
</dbReference>
<reference evidence="2 3" key="1">
    <citation type="journal article" date="2021" name="Int. J. Syst. Evol. Microbiol.">
        <title>Reticulibacter mediterranei gen. nov., sp. nov., within the new family Reticulibacteraceae fam. nov., and Ktedonospora formicarum gen. nov., sp. nov., Ktedonobacter robiniae sp. nov., Dictyobacter formicarum sp. nov. and Dictyobacter arantiisoli sp. nov., belonging to the class Ktedonobacteria.</title>
        <authorList>
            <person name="Yabe S."/>
            <person name="Zheng Y."/>
            <person name="Wang C.M."/>
            <person name="Sakai Y."/>
            <person name="Abe K."/>
            <person name="Yokota A."/>
            <person name="Donadio S."/>
            <person name="Cavaletti L."/>
            <person name="Monciardini P."/>
        </authorList>
    </citation>
    <scope>NUCLEOTIDE SEQUENCE [LARGE SCALE GENOMIC DNA]</scope>
    <source>
        <strain evidence="2 3">SOSP1-9</strain>
    </source>
</reference>
<accession>A0ABQ3VDM8</accession>
<dbReference type="Proteomes" id="UP000635565">
    <property type="component" value="Unassembled WGS sequence"/>
</dbReference>
<dbReference type="EMBL" id="BNJJ01000004">
    <property type="protein sequence ID" value="GHO83895.1"/>
    <property type="molecule type" value="Genomic_DNA"/>
</dbReference>
<dbReference type="SUPFAM" id="SSF51556">
    <property type="entry name" value="Metallo-dependent hydrolases"/>
    <property type="match status" value="1"/>
</dbReference>
<dbReference type="SUPFAM" id="SSF51338">
    <property type="entry name" value="Composite domain of metallo-dependent hydrolases"/>
    <property type="match status" value="1"/>
</dbReference>
<feature type="domain" description="Amidohydrolase-related" evidence="1">
    <location>
        <begin position="87"/>
        <end position="369"/>
    </location>
</feature>
<organism evidence="2 3">
    <name type="scientific">Dictyobacter formicarum</name>
    <dbReference type="NCBI Taxonomy" id="2778368"/>
    <lineage>
        <taxon>Bacteria</taxon>
        <taxon>Bacillati</taxon>
        <taxon>Chloroflexota</taxon>
        <taxon>Ktedonobacteria</taxon>
        <taxon>Ktedonobacterales</taxon>
        <taxon>Dictyobacteraceae</taxon>
        <taxon>Dictyobacter</taxon>
    </lineage>
</organism>
<proteinExistence type="predicted"/>
<gene>
    <name evidence="2" type="primary">phnM</name>
    <name evidence="2" type="ORF">KSZ_19010</name>
</gene>
<dbReference type="Pfam" id="PF01979">
    <property type="entry name" value="Amidohydro_1"/>
    <property type="match status" value="1"/>
</dbReference>
<dbReference type="NCBIfam" id="NF011990">
    <property type="entry name" value="PRK15446.2-6"/>
    <property type="match status" value="1"/>
</dbReference>
<dbReference type="Gene3D" id="2.30.40.10">
    <property type="entry name" value="Urease, subunit C, domain 1"/>
    <property type="match status" value="2"/>
</dbReference>
<dbReference type="InterPro" id="IPR032466">
    <property type="entry name" value="Metal_Hydrolase"/>
</dbReference>
<dbReference type="PANTHER" id="PTHR43135:SF3">
    <property type="entry name" value="ALPHA-D-RIBOSE 1-METHYLPHOSPHONATE 5-TRIPHOSPHATE DIPHOSPHATASE"/>
    <property type="match status" value="1"/>
</dbReference>
<evidence type="ECO:0000313" key="3">
    <source>
        <dbReference type="Proteomes" id="UP000635565"/>
    </source>
</evidence>
<protein>
    <submittedName>
        <fullName evidence="2">Alpha-D-ribose 1-methylphosphonate 5-triphosphate diphosphatase</fullName>
    </submittedName>
</protein>
<dbReference type="InterPro" id="IPR011059">
    <property type="entry name" value="Metal-dep_hydrolase_composite"/>
</dbReference>
<dbReference type="NCBIfam" id="NF011987">
    <property type="entry name" value="PRK15446.2-3"/>
    <property type="match status" value="1"/>
</dbReference>
<keyword evidence="3" id="KW-1185">Reference proteome</keyword>
<name>A0ABQ3VDM8_9CHLR</name>
<evidence type="ECO:0000313" key="2">
    <source>
        <dbReference type="EMBL" id="GHO83895.1"/>
    </source>
</evidence>
<dbReference type="PANTHER" id="PTHR43135">
    <property type="entry name" value="ALPHA-D-RIBOSE 1-METHYLPHOSPHONATE 5-TRIPHOSPHATE DIPHOSPHATASE"/>
    <property type="match status" value="1"/>
</dbReference>
<dbReference type="InterPro" id="IPR006680">
    <property type="entry name" value="Amidohydro-rel"/>
</dbReference>
<evidence type="ECO:0000259" key="1">
    <source>
        <dbReference type="Pfam" id="PF01979"/>
    </source>
</evidence>
<sequence>MPDQTIQGTVLLQDGRIEAIVPAEQMDIVPDADRVIDACGMYVMPGMIDIHSDAIEKEIEPRPGSRFPMEMAFYELERKLVVHGITTIYHGLSMSGGVGVRSDEVVEQALLAFHRLSHTRSLLRHRLHLRYEVINFPAIDIVRKHISDNSIQLLSLMDHSPGQGQYSASGSYEVYVSKTHGLQGAAAAAMAQRMVEKHKQINWQILKQLAQSAISAGIPVASHDDDSSEKINQILDCGISVSEFPMNLQTAIYASECGLHVSVGAPNIVRGGSHGKNMSALDAINANAAHIICSDYYPSAMLASVFRLINQGMDMAKAFRMVTLNPARALMVDRNLGSIEAGKCADLLLVEVFEGYPLVRKTLVNGEIVYQSDYVQHL</sequence>
<dbReference type="InterPro" id="IPR051781">
    <property type="entry name" value="Metallo-dep_Hydrolase"/>
</dbReference>
<comment type="caution">
    <text evidence="2">The sequence shown here is derived from an EMBL/GenBank/DDBJ whole genome shotgun (WGS) entry which is preliminary data.</text>
</comment>
<dbReference type="NCBIfam" id="NF011984">
    <property type="entry name" value="PRK15446.1-5"/>
    <property type="match status" value="1"/>
</dbReference>